<keyword evidence="2" id="KW-1185">Reference proteome</keyword>
<dbReference type="RefSeq" id="WP_256130458.1">
    <property type="nucleotide sequence ID" value="NZ_JANFXK010000001.1"/>
</dbReference>
<dbReference type="SUPFAM" id="SSF52266">
    <property type="entry name" value="SGNH hydrolase"/>
    <property type="match status" value="1"/>
</dbReference>
<proteinExistence type="predicted"/>
<dbReference type="EMBL" id="JANFXK010000001">
    <property type="protein sequence ID" value="MCQ4635260.1"/>
    <property type="molecule type" value="Genomic_DNA"/>
</dbReference>
<organism evidence="1 2">
    <name type="scientific">Anaerovorax odorimutans</name>
    <dbReference type="NCBI Taxonomy" id="109327"/>
    <lineage>
        <taxon>Bacteria</taxon>
        <taxon>Bacillati</taxon>
        <taxon>Bacillota</taxon>
        <taxon>Clostridia</taxon>
        <taxon>Peptostreptococcales</taxon>
        <taxon>Anaerovoracaceae</taxon>
        <taxon>Anaerovorax</taxon>
    </lineage>
</organism>
<evidence type="ECO:0008006" key="3">
    <source>
        <dbReference type="Google" id="ProtNLM"/>
    </source>
</evidence>
<dbReference type="Proteomes" id="UP001524502">
    <property type="component" value="Unassembled WGS sequence"/>
</dbReference>
<sequence>MTKRDGVRSIIFLLICLIAFVGLNKSFSLSQSDENRRVLNTFYAEKENSLDGIYLGSSAANRFWNAPLAYNETGIAVFDLATSGQPMVLYKYLIEEAEKTQDPKVYIMELREVTESLDKIEEVGIRRATDSMHFNLNRIKAINAAVDYAEGWDNGVDTEKLNYYFPIIKYHGRWQGGDLTTKDLLQLNRMQETKGFFVSKARSLKQEPQKPPVYTTQTEPLYKEAEELLNDLMDYCDTLDAEVLFVFSPYSEQVAEEVGRINQTVKLVQERGYEVINFNTKEMNEELGIDWSKDCYDPRHLNMLGSEKYTKYLAEYLAEHYDLPDHRGDKDYESWDEAYDFYAEFEAKNRGVMQE</sequence>
<name>A0ABT1RJA2_9FIRM</name>
<comment type="caution">
    <text evidence="1">The sequence shown here is derived from an EMBL/GenBank/DDBJ whole genome shotgun (WGS) entry which is preliminary data.</text>
</comment>
<evidence type="ECO:0000313" key="2">
    <source>
        <dbReference type="Proteomes" id="UP001524502"/>
    </source>
</evidence>
<gene>
    <name evidence="1" type="ORF">NE619_00755</name>
</gene>
<evidence type="ECO:0000313" key="1">
    <source>
        <dbReference type="EMBL" id="MCQ4635260.1"/>
    </source>
</evidence>
<accession>A0ABT1RJA2</accession>
<reference evidence="1 2" key="1">
    <citation type="submission" date="2022-06" db="EMBL/GenBank/DDBJ databases">
        <title>Isolation of gut microbiota from human fecal samples.</title>
        <authorList>
            <person name="Pamer E.G."/>
            <person name="Barat B."/>
            <person name="Waligurski E."/>
            <person name="Medina S."/>
            <person name="Paddock L."/>
            <person name="Mostad J."/>
        </authorList>
    </citation>
    <scope>NUCLEOTIDE SEQUENCE [LARGE SCALE GENOMIC DNA]</scope>
    <source>
        <strain evidence="1 2">SL.3.17</strain>
    </source>
</reference>
<protein>
    <recommendedName>
        <fullName evidence="3">SGNH/GDSL hydrolase family protein</fullName>
    </recommendedName>
</protein>